<dbReference type="Gene3D" id="3.10.20.90">
    <property type="entry name" value="Phosphatidylinositol 3-kinase Catalytic Subunit, Chain A, domain 1"/>
    <property type="match status" value="1"/>
</dbReference>
<dbReference type="PANTHER" id="PTHR46900:SF4">
    <property type="entry name" value="FERM AND PDZ DOMAIN CONTAINING 2"/>
    <property type="match status" value="1"/>
</dbReference>
<dbReference type="InterPro" id="IPR052074">
    <property type="entry name" value="NonRcpt_TyrProt_Phosphatase"/>
</dbReference>
<name>A0A4W5MVU6_9TELE</name>
<dbReference type="GeneTree" id="ENSGT00940000160066"/>
<keyword evidence="3" id="KW-1185">Reference proteome</keyword>
<reference evidence="2" key="3">
    <citation type="submission" date="2025-09" db="UniProtKB">
        <authorList>
            <consortium name="Ensembl"/>
        </authorList>
    </citation>
    <scope>IDENTIFICATION</scope>
</reference>
<dbReference type="Proteomes" id="UP000314982">
    <property type="component" value="Unassembled WGS sequence"/>
</dbReference>
<dbReference type="STRING" id="62062.ENSHHUP00000041594"/>
<dbReference type="Ensembl" id="ENSHHUT00000043189.1">
    <property type="protein sequence ID" value="ENSHHUP00000041594.1"/>
    <property type="gene ID" value="ENSHHUG00000025692.1"/>
</dbReference>
<dbReference type="InterPro" id="IPR018979">
    <property type="entry name" value="FERM_N"/>
</dbReference>
<accession>A0A4W5MVU6</accession>
<dbReference type="PANTHER" id="PTHR46900">
    <property type="entry name" value="TYROSINE-PROTEIN PHOSPHATASE NON-RECEPTOR TYPE 13"/>
    <property type="match status" value="1"/>
</dbReference>
<dbReference type="InterPro" id="IPR000299">
    <property type="entry name" value="FERM_domain"/>
</dbReference>
<feature type="domain" description="FERM" evidence="1">
    <location>
        <begin position="1"/>
        <end position="66"/>
    </location>
</feature>
<proteinExistence type="predicted"/>
<evidence type="ECO:0000313" key="2">
    <source>
        <dbReference type="Ensembl" id="ENSHHUP00000041594.1"/>
    </source>
</evidence>
<reference evidence="3" key="1">
    <citation type="submission" date="2018-06" db="EMBL/GenBank/DDBJ databases">
        <title>Genome assembly of Danube salmon.</title>
        <authorList>
            <person name="Macqueen D.J."/>
            <person name="Gundappa M.K."/>
        </authorList>
    </citation>
    <scope>NUCLEOTIDE SEQUENCE [LARGE SCALE GENOMIC DNA]</scope>
</reference>
<dbReference type="InterPro" id="IPR029071">
    <property type="entry name" value="Ubiquitin-like_domsf"/>
</dbReference>
<evidence type="ECO:0000259" key="1">
    <source>
        <dbReference type="PROSITE" id="PS50057"/>
    </source>
</evidence>
<evidence type="ECO:0000313" key="3">
    <source>
        <dbReference type="Proteomes" id="UP000314982"/>
    </source>
</evidence>
<organism evidence="2 3">
    <name type="scientific">Hucho hucho</name>
    <name type="common">huchen</name>
    <dbReference type="NCBI Taxonomy" id="62062"/>
    <lineage>
        <taxon>Eukaryota</taxon>
        <taxon>Metazoa</taxon>
        <taxon>Chordata</taxon>
        <taxon>Craniata</taxon>
        <taxon>Vertebrata</taxon>
        <taxon>Euteleostomi</taxon>
        <taxon>Actinopterygii</taxon>
        <taxon>Neopterygii</taxon>
        <taxon>Teleostei</taxon>
        <taxon>Protacanthopterygii</taxon>
        <taxon>Salmoniformes</taxon>
        <taxon>Salmonidae</taxon>
        <taxon>Salmoninae</taxon>
        <taxon>Hucho</taxon>
    </lineage>
</organism>
<dbReference type="PROSITE" id="PS50057">
    <property type="entry name" value="FERM_3"/>
    <property type="match status" value="1"/>
</dbReference>
<dbReference type="AlphaFoldDB" id="A0A4W5MVU6"/>
<reference evidence="2" key="2">
    <citation type="submission" date="2025-08" db="UniProtKB">
        <authorList>
            <consortium name="Ensembl"/>
        </authorList>
    </citation>
    <scope>IDENTIFICATION</scope>
</reference>
<dbReference type="Pfam" id="PF09379">
    <property type="entry name" value="FERM_N"/>
    <property type="match status" value="1"/>
</dbReference>
<sequence>MVVAHANLVEHFYFGLAYIDDDEYFFLDHETKISKVAPDSWKKVVSTSFLVFLRIKFFVDDISFIL</sequence>
<protein>
    <recommendedName>
        <fullName evidence="1">FERM domain-containing protein</fullName>
    </recommendedName>
</protein>
<dbReference type="SUPFAM" id="SSF54236">
    <property type="entry name" value="Ubiquitin-like"/>
    <property type="match status" value="1"/>
</dbReference>